<dbReference type="AlphaFoldDB" id="A0A3B0XHV0"/>
<keyword evidence="3" id="KW-0378">Hydrolase</keyword>
<keyword evidence="1" id="KW-0812">Transmembrane</keyword>
<dbReference type="EC" id="3.1.3.27" evidence="3"/>
<dbReference type="CDD" id="cd06971">
    <property type="entry name" value="PgpA"/>
    <property type="match status" value="1"/>
</dbReference>
<dbReference type="GO" id="GO:0006629">
    <property type="term" value="P:lipid metabolic process"/>
    <property type="evidence" value="ECO:0007669"/>
    <property type="project" value="InterPro"/>
</dbReference>
<dbReference type="EMBL" id="UOFF01000194">
    <property type="protein sequence ID" value="VAW56186.1"/>
    <property type="molecule type" value="Genomic_DNA"/>
</dbReference>
<protein>
    <submittedName>
        <fullName evidence="3">Phosphatidylglycerophosphatase A</fullName>
        <ecNumber evidence="3">3.1.3.27</ecNumber>
    </submittedName>
</protein>
<evidence type="ECO:0000313" key="3">
    <source>
        <dbReference type="EMBL" id="VAW56186.1"/>
    </source>
</evidence>
<name>A0A3B0XHV0_9ZZZZ</name>
<evidence type="ECO:0000259" key="2">
    <source>
        <dbReference type="Pfam" id="PF04608"/>
    </source>
</evidence>
<organism evidence="3">
    <name type="scientific">hydrothermal vent metagenome</name>
    <dbReference type="NCBI Taxonomy" id="652676"/>
    <lineage>
        <taxon>unclassified sequences</taxon>
        <taxon>metagenomes</taxon>
        <taxon>ecological metagenomes</taxon>
    </lineage>
</organism>
<accession>A0A3B0XHV0</accession>
<keyword evidence="1" id="KW-1133">Transmembrane helix</keyword>
<feature type="transmembrane region" description="Helical" evidence="1">
    <location>
        <begin position="137"/>
        <end position="159"/>
    </location>
</feature>
<feature type="transmembrane region" description="Helical" evidence="1">
    <location>
        <begin position="52"/>
        <end position="72"/>
    </location>
</feature>
<dbReference type="PANTHER" id="PTHR36305">
    <property type="entry name" value="PHOSPHATIDYLGLYCEROPHOSPHATASE A"/>
    <property type="match status" value="1"/>
</dbReference>
<dbReference type="InterPro" id="IPR036681">
    <property type="entry name" value="PgpA-like_sf"/>
</dbReference>
<feature type="domain" description="YutG/PgpA" evidence="2">
    <location>
        <begin position="19"/>
        <end position="156"/>
    </location>
</feature>
<dbReference type="PIRSF" id="PIRSF006162">
    <property type="entry name" value="PgpA"/>
    <property type="match status" value="1"/>
</dbReference>
<dbReference type="InterPro" id="IPR026037">
    <property type="entry name" value="PgpA"/>
</dbReference>
<feature type="transmembrane region" description="Helical" evidence="1">
    <location>
        <begin position="93"/>
        <end position="117"/>
    </location>
</feature>
<dbReference type="PANTHER" id="PTHR36305:SF1">
    <property type="entry name" value="PHOSPHATIDYLGLYCEROPHOSPHATASE A"/>
    <property type="match status" value="1"/>
</dbReference>
<evidence type="ECO:0000256" key="1">
    <source>
        <dbReference type="SAM" id="Phobius"/>
    </source>
</evidence>
<reference evidence="3" key="1">
    <citation type="submission" date="2018-06" db="EMBL/GenBank/DDBJ databases">
        <authorList>
            <person name="Zhirakovskaya E."/>
        </authorList>
    </citation>
    <scope>NUCLEOTIDE SEQUENCE</scope>
</reference>
<gene>
    <name evidence="3" type="ORF">MNBD_GAMMA07-2159</name>
</gene>
<dbReference type="SUPFAM" id="SSF101307">
    <property type="entry name" value="YutG-like"/>
    <property type="match status" value="1"/>
</dbReference>
<feature type="transmembrane region" description="Helical" evidence="1">
    <location>
        <begin position="21"/>
        <end position="46"/>
    </location>
</feature>
<keyword evidence="1" id="KW-0472">Membrane</keyword>
<dbReference type="InterPro" id="IPR007686">
    <property type="entry name" value="YutG/PgpA"/>
</dbReference>
<proteinExistence type="predicted"/>
<dbReference type="Pfam" id="PF04608">
    <property type="entry name" value="PgpA"/>
    <property type="match status" value="1"/>
</dbReference>
<sequence>MKSTKKIPISYLKNPLHFISVGFGTGLMPKAPGTFGTLAAIPLYFAMSDLSLWSYLLITALVTVAGIYLCAYTSNALGVHDHGGIVIDEIAGYLITMIAVPFDWLWMIVGFLLFRFFDILKPWPISWIDKHVHGGLGIMLDDVLAGVFSLICLQAVIVFI</sequence>
<dbReference type="GO" id="GO:0008962">
    <property type="term" value="F:phosphatidylglycerophosphatase activity"/>
    <property type="evidence" value="ECO:0007669"/>
    <property type="project" value="UniProtKB-EC"/>
</dbReference>